<accession>A0ACC2XPA9</accession>
<proteinExistence type="predicted"/>
<organism evidence="1 2">
    <name type="scientific">Naganishia onofrii</name>
    <dbReference type="NCBI Taxonomy" id="1851511"/>
    <lineage>
        <taxon>Eukaryota</taxon>
        <taxon>Fungi</taxon>
        <taxon>Dikarya</taxon>
        <taxon>Basidiomycota</taxon>
        <taxon>Agaricomycotina</taxon>
        <taxon>Tremellomycetes</taxon>
        <taxon>Filobasidiales</taxon>
        <taxon>Filobasidiaceae</taxon>
        <taxon>Naganishia</taxon>
    </lineage>
</organism>
<dbReference type="EMBL" id="JASBWV010000007">
    <property type="protein sequence ID" value="KAJ9125843.1"/>
    <property type="molecule type" value="Genomic_DNA"/>
</dbReference>
<comment type="caution">
    <text evidence="1">The sequence shown here is derived from an EMBL/GenBank/DDBJ whole genome shotgun (WGS) entry which is preliminary data.</text>
</comment>
<name>A0ACC2XPA9_9TREE</name>
<sequence>MNFYKQAATAIDHLDTKQGSVKGSIAAAGLGSGANGKEGKRVLACMPQFVPMLYILDVANIIDTCVTRVLFSGHRVTEIPILQPLSDSLKLLDVERKTFPQKVPAGAPSSKNLLLVLLHDLLFSKDAKIQASDKWPPKAAIMRHATRLKAELVKLQIKKGLTNKESFEMEGGNIAAMIPRYVRCNSNVIDHDTLIKHLTSGPKPFRLVESPTYPPEPQTFFRDPHLDELLVFAPSTKFDQNPDYANGGIILQDKASCFPAKVLMQDWDAEEGEVIDGTAAPGNKTSFISALMGNEGKVHAFERSHQRFKTLEKMLARASCQNVAAKRADFLESKPGDFANVTRILLDPSCSGSGIVNRLDYLLEDAEPEDDDVKAERLDKLASFQLQMIRHAMKFPAAKRIVYSTCSVHKEEDEEVVSNALECPEARDYGWKLAPRSQVLPSWERRGIPEHLNGDKGEIGGGVHIRMLHCAHPDLLVDNCFIKADLKAAVDQKRKRSAEEDEEEEGGVLSDGEEIGAEEEEVAGATCNSSKKQKKNKRKKKKKKATSVTSVTAATL</sequence>
<gene>
    <name evidence="1" type="ORF">QFC24_002627</name>
</gene>
<evidence type="ECO:0000313" key="1">
    <source>
        <dbReference type="EMBL" id="KAJ9125843.1"/>
    </source>
</evidence>
<keyword evidence="2" id="KW-1185">Reference proteome</keyword>
<evidence type="ECO:0000313" key="2">
    <source>
        <dbReference type="Proteomes" id="UP001234202"/>
    </source>
</evidence>
<dbReference type="Proteomes" id="UP001234202">
    <property type="component" value="Unassembled WGS sequence"/>
</dbReference>
<protein>
    <submittedName>
        <fullName evidence="1">Uncharacterized protein</fullName>
    </submittedName>
</protein>
<reference evidence="1" key="1">
    <citation type="submission" date="2023-04" db="EMBL/GenBank/DDBJ databases">
        <title>Draft Genome sequencing of Naganishia species isolated from polar environments using Oxford Nanopore Technology.</title>
        <authorList>
            <person name="Leo P."/>
            <person name="Venkateswaran K."/>
        </authorList>
    </citation>
    <scope>NUCLEOTIDE SEQUENCE</scope>
    <source>
        <strain evidence="1">DBVPG 5303</strain>
    </source>
</reference>